<evidence type="ECO:0000256" key="6">
    <source>
        <dbReference type="ARBA" id="ARBA00022792"/>
    </source>
</evidence>
<organism evidence="12 13">
    <name type="scientific">Austropuccinia psidii MF-1</name>
    <dbReference type="NCBI Taxonomy" id="1389203"/>
    <lineage>
        <taxon>Eukaryota</taxon>
        <taxon>Fungi</taxon>
        <taxon>Dikarya</taxon>
        <taxon>Basidiomycota</taxon>
        <taxon>Pucciniomycotina</taxon>
        <taxon>Pucciniomycetes</taxon>
        <taxon>Pucciniales</taxon>
        <taxon>Sphaerophragmiaceae</taxon>
        <taxon>Austropuccinia</taxon>
    </lineage>
</organism>
<comment type="caution">
    <text evidence="12">The sequence shown here is derived from an EMBL/GenBank/DDBJ whole genome shotgun (WGS) entry which is preliminary data.</text>
</comment>
<dbReference type="Gene3D" id="1.50.40.10">
    <property type="entry name" value="Mitochondrial carrier domain"/>
    <property type="match status" value="1"/>
</dbReference>
<evidence type="ECO:0000256" key="5">
    <source>
        <dbReference type="ARBA" id="ARBA00022737"/>
    </source>
</evidence>
<dbReference type="InterPro" id="IPR051508">
    <property type="entry name" value="Mito_Carrier_Antiporter"/>
</dbReference>
<keyword evidence="13" id="KW-1185">Reference proteome</keyword>
<evidence type="ECO:0000256" key="9">
    <source>
        <dbReference type="ARBA" id="ARBA00023136"/>
    </source>
</evidence>
<sequence length="331" mass="35957">MALIADAPRLSTVEGFTAGALGACVAVTFTNPMDVAKTRLQLDGELRSKNAPKAYRNTLDVLTKTARFEGLRACQRGLGAAYAYQFALNGSRLGFYEPLRQRIGSSFGQDPSRVKAWSSVSAGALSGAIGAIIGNPLFLIKARLQAYSPVLSSASFATISLRSNSGPSLTQYAYKSTFDGFCHILRSEGFKGLARGVDAAILRTAMGSSVQLPAYNYAKLYLEPYFSSQSLWLYFASSSLSGLCVLVAMQPADTTLTRMYNQSHEAGKQLYKNPLDCLYKTIKTEGLSGLYKGSTAHFLRIAPHTIITLVSNEAIKQWWLEKKGLKMSAMF</sequence>
<dbReference type="EMBL" id="AVOT02009501">
    <property type="protein sequence ID" value="MBW0488229.1"/>
    <property type="molecule type" value="Genomic_DNA"/>
</dbReference>
<keyword evidence="4 10" id="KW-0812">Transmembrane</keyword>
<feature type="repeat" description="Solcar" evidence="10">
    <location>
        <begin position="10"/>
        <end position="102"/>
    </location>
</feature>
<keyword evidence="9 10" id="KW-0472">Membrane</keyword>
<comment type="similarity">
    <text evidence="2 11">Belongs to the mitochondrial carrier (TC 2.A.29) family.</text>
</comment>
<dbReference type="Pfam" id="PF00153">
    <property type="entry name" value="Mito_carr"/>
    <property type="match status" value="3"/>
</dbReference>
<evidence type="ECO:0000256" key="11">
    <source>
        <dbReference type="RuleBase" id="RU000488"/>
    </source>
</evidence>
<keyword evidence="6" id="KW-0999">Mitochondrion inner membrane</keyword>
<dbReference type="SUPFAM" id="SSF103506">
    <property type="entry name" value="Mitochondrial carrier"/>
    <property type="match status" value="1"/>
</dbReference>
<protein>
    <recommendedName>
        <fullName evidence="14">Mitochondrial oxaloacetate transport protein</fullName>
    </recommendedName>
</protein>
<evidence type="ECO:0000256" key="3">
    <source>
        <dbReference type="ARBA" id="ARBA00022448"/>
    </source>
</evidence>
<dbReference type="InterPro" id="IPR018108">
    <property type="entry name" value="MCP_transmembrane"/>
</dbReference>
<keyword evidence="7" id="KW-1133">Transmembrane helix</keyword>
<evidence type="ECO:0000256" key="10">
    <source>
        <dbReference type="PROSITE-ProRule" id="PRU00282"/>
    </source>
</evidence>
<evidence type="ECO:0000256" key="2">
    <source>
        <dbReference type="ARBA" id="ARBA00006375"/>
    </source>
</evidence>
<evidence type="ECO:0000256" key="4">
    <source>
        <dbReference type="ARBA" id="ARBA00022692"/>
    </source>
</evidence>
<dbReference type="PROSITE" id="PS50920">
    <property type="entry name" value="SOLCAR"/>
    <property type="match status" value="3"/>
</dbReference>
<feature type="repeat" description="Solcar" evidence="10">
    <location>
        <begin position="229"/>
        <end position="318"/>
    </location>
</feature>
<dbReference type="PANTHER" id="PTHR45928">
    <property type="entry name" value="RE38146P"/>
    <property type="match status" value="1"/>
</dbReference>
<dbReference type="InterPro" id="IPR023395">
    <property type="entry name" value="MCP_dom_sf"/>
</dbReference>
<name>A0A9Q3H333_9BASI</name>
<evidence type="ECO:0000256" key="8">
    <source>
        <dbReference type="ARBA" id="ARBA00023128"/>
    </source>
</evidence>
<keyword evidence="3 11" id="KW-0813">Transport</keyword>
<keyword evidence="8" id="KW-0496">Mitochondrion</keyword>
<feature type="repeat" description="Solcar" evidence="10">
    <location>
        <begin position="114"/>
        <end position="221"/>
    </location>
</feature>
<accession>A0A9Q3H333</accession>
<evidence type="ECO:0000256" key="1">
    <source>
        <dbReference type="ARBA" id="ARBA00004448"/>
    </source>
</evidence>
<comment type="subcellular location">
    <subcellularLocation>
        <location evidence="1">Mitochondrion inner membrane</location>
        <topology evidence="1">Multi-pass membrane protein</topology>
    </subcellularLocation>
</comment>
<dbReference type="GO" id="GO:0005743">
    <property type="term" value="C:mitochondrial inner membrane"/>
    <property type="evidence" value="ECO:0007669"/>
    <property type="project" value="UniProtKB-SubCell"/>
</dbReference>
<dbReference type="OrthoDB" id="6703404at2759"/>
<evidence type="ECO:0000313" key="12">
    <source>
        <dbReference type="EMBL" id="MBW0488229.1"/>
    </source>
</evidence>
<proteinExistence type="inferred from homology"/>
<dbReference type="PANTHER" id="PTHR45928:SF1">
    <property type="entry name" value="RE38146P"/>
    <property type="match status" value="1"/>
</dbReference>
<reference evidence="12" key="1">
    <citation type="submission" date="2021-03" db="EMBL/GenBank/DDBJ databases">
        <title>Draft genome sequence of rust myrtle Austropuccinia psidii MF-1, a brazilian biotype.</title>
        <authorList>
            <person name="Quecine M.C."/>
            <person name="Pachon D.M.R."/>
            <person name="Bonatelli M.L."/>
            <person name="Correr F.H."/>
            <person name="Franceschini L.M."/>
            <person name="Leite T.F."/>
            <person name="Margarido G.R.A."/>
            <person name="Almeida C.A."/>
            <person name="Ferrarezi J.A."/>
            <person name="Labate C.A."/>
        </authorList>
    </citation>
    <scope>NUCLEOTIDE SEQUENCE</scope>
    <source>
        <strain evidence="12">MF-1</strain>
    </source>
</reference>
<evidence type="ECO:0008006" key="14">
    <source>
        <dbReference type="Google" id="ProtNLM"/>
    </source>
</evidence>
<evidence type="ECO:0000313" key="13">
    <source>
        <dbReference type="Proteomes" id="UP000765509"/>
    </source>
</evidence>
<evidence type="ECO:0000256" key="7">
    <source>
        <dbReference type="ARBA" id="ARBA00022989"/>
    </source>
</evidence>
<dbReference type="Proteomes" id="UP000765509">
    <property type="component" value="Unassembled WGS sequence"/>
</dbReference>
<gene>
    <name evidence="12" type="ORF">O181_027944</name>
</gene>
<keyword evidence="5" id="KW-0677">Repeat</keyword>
<dbReference type="AlphaFoldDB" id="A0A9Q3H333"/>